<comment type="caution">
    <text evidence="4">The sequence shown here is derived from an EMBL/GenBank/DDBJ whole genome shotgun (WGS) entry which is preliminary data.</text>
</comment>
<feature type="domain" description="EamA" evidence="3">
    <location>
        <begin position="154"/>
        <end position="287"/>
    </location>
</feature>
<evidence type="ECO:0000259" key="3">
    <source>
        <dbReference type="Pfam" id="PF00892"/>
    </source>
</evidence>
<feature type="transmembrane region" description="Helical" evidence="2">
    <location>
        <begin position="246"/>
        <end position="265"/>
    </location>
</feature>
<dbReference type="PANTHER" id="PTHR12715:SF4">
    <property type="entry name" value="EAMA DOMAIN-CONTAINING PROTEIN"/>
    <property type="match status" value="1"/>
</dbReference>
<feature type="transmembrane region" description="Helical" evidence="2">
    <location>
        <begin position="218"/>
        <end position="239"/>
    </location>
</feature>
<dbReference type="AlphaFoldDB" id="U1LRQ0"/>
<name>U1LRQ0_9MICO</name>
<dbReference type="Gene3D" id="1.10.3730.20">
    <property type="match status" value="1"/>
</dbReference>
<reference evidence="4 5" key="1">
    <citation type="journal article" date="2013" name="Genome Announc.">
        <title>First draft genome sequence from a member of the genus agrococcus, isolated from modern microbialites.</title>
        <authorList>
            <person name="White R.A.III."/>
            <person name="Grassa C.J."/>
            <person name="Suttle C.A."/>
        </authorList>
    </citation>
    <scope>NUCLEOTIDE SEQUENCE [LARGE SCALE GENOMIC DNA]</scope>
    <source>
        <strain evidence="4 5">RW1</strain>
    </source>
</reference>
<dbReference type="RefSeq" id="WP_021010081.1">
    <property type="nucleotide sequence ID" value="NZ_ASHR01000016.1"/>
</dbReference>
<keyword evidence="5" id="KW-1185">Reference proteome</keyword>
<organism evidence="4 5">
    <name type="scientific">Agrococcus pavilionensis RW1</name>
    <dbReference type="NCBI Taxonomy" id="1330458"/>
    <lineage>
        <taxon>Bacteria</taxon>
        <taxon>Bacillati</taxon>
        <taxon>Actinomycetota</taxon>
        <taxon>Actinomycetes</taxon>
        <taxon>Micrococcales</taxon>
        <taxon>Microbacteriaceae</taxon>
        <taxon>Agrococcus</taxon>
    </lineage>
</organism>
<dbReference type="InterPro" id="IPR037185">
    <property type="entry name" value="EmrE-like"/>
</dbReference>
<comment type="similarity">
    <text evidence="1">Belongs to the EamA transporter family.</text>
</comment>
<dbReference type="InterPro" id="IPR000620">
    <property type="entry name" value="EamA_dom"/>
</dbReference>
<protein>
    <recommendedName>
        <fullName evidence="3">EamA domain-containing protein</fullName>
    </recommendedName>
</protein>
<feature type="transmembrane region" description="Helical" evidence="2">
    <location>
        <begin position="185"/>
        <end position="206"/>
    </location>
</feature>
<dbReference type="InterPro" id="IPR052756">
    <property type="entry name" value="Alkyne_AA_exporter"/>
</dbReference>
<evidence type="ECO:0000313" key="4">
    <source>
        <dbReference type="EMBL" id="ERG64747.1"/>
    </source>
</evidence>
<feature type="transmembrane region" description="Helical" evidence="2">
    <location>
        <begin position="39"/>
        <end position="59"/>
    </location>
</feature>
<keyword evidence="2" id="KW-0812">Transmembrane</keyword>
<gene>
    <name evidence="4" type="ORF">L332_09845</name>
</gene>
<feature type="transmembrane region" description="Helical" evidence="2">
    <location>
        <begin position="127"/>
        <end position="147"/>
    </location>
</feature>
<dbReference type="OrthoDB" id="3744378at2"/>
<feature type="transmembrane region" description="Helical" evidence="2">
    <location>
        <begin position="71"/>
        <end position="89"/>
    </location>
</feature>
<feature type="domain" description="EamA" evidence="3">
    <location>
        <begin position="13"/>
        <end position="142"/>
    </location>
</feature>
<dbReference type="Proteomes" id="UP000016462">
    <property type="component" value="Unassembled WGS sequence"/>
</dbReference>
<evidence type="ECO:0000256" key="2">
    <source>
        <dbReference type="SAM" id="Phobius"/>
    </source>
</evidence>
<dbReference type="GO" id="GO:0016020">
    <property type="term" value="C:membrane"/>
    <property type="evidence" value="ECO:0007669"/>
    <property type="project" value="InterPro"/>
</dbReference>
<evidence type="ECO:0000256" key="1">
    <source>
        <dbReference type="ARBA" id="ARBA00007362"/>
    </source>
</evidence>
<keyword evidence="2" id="KW-0472">Membrane</keyword>
<keyword evidence="2" id="KW-1133">Transmembrane helix</keyword>
<sequence length="308" mass="31375">MTLPARDRLLVIGAVVVPLLAWASAFLVIRALAGAFDPGSLTLGRLAVAAVVLGGVQLARGGWVRPTRREWLLLGAFGLSWFLIYNLALNAAEHELDAGTAALLVNVAPLIVALVAGGLLGEGFPRWLMVGALVAFGGVALIGAATATGALSVTGVLLALLAAVTYAIAVLLQKPLLRRLPGLQMTFIGVAIGTVGSLPWAGPLVAQVGAATAAEIAGVAYLGVVPTAIAFLAWAYALSRMPAGRLITTTYLVPVLATAAAWPLLGEVPPPLALIGGLVCLVGVALTRLPDRALSRRPAPAATAAPRR</sequence>
<dbReference type="SUPFAM" id="SSF103481">
    <property type="entry name" value="Multidrug resistance efflux transporter EmrE"/>
    <property type="match status" value="2"/>
</dbReference>
<dbReference type="Pfam" id="PF00892">
    <property type="entry name" value="EamA"/>
    <property type="match status" value="2"/>
</dbReference>
<feature type="transmembrane region" description="Helical" evidence="2">
    <location>
        <begin position="9"/>
        <end position="33"/>
    </location>
</feature>
<dbReference type="EMBL" id="ASHR01000016">
    <property type="protein sequence ID" value="ERG64747.1"/>
    <property type="molecule type" value="Genomic_DNA"/>
</dbReference>
<feature type="transmembrane region" description="Helical" evidence="2">
    <location>
        <begin position="101"/>
        <end position="120"/>
    </location>
</feature>
<feature type="transmembrane region" description="Helical" evidence="2">
    <location>
        <begin position="271"/>
        <end position="289"/>
    </location>
</feature>
<accession>U1LRQ0</accession>
<evidence type="ECO:0000313" key="5">
    <source>
        <dbReference type="Proteomes" id="UP000016462"/>
    </source>
</evidence>
<feature type="transmembrane region" description="Helical" evidence="2">
    <location>
        <begin position="153"/>
        <end position="173"/>
    </location>
</feature>
<proteinExistence type="inferred from homology"/>
<dbReference type="PANTHER" id="PTHR12715">
    <property type="entry name" value="TRANSPORTER, DRUG/METABOLITE EXPORTER FAMILY"/>
    <property type="match status" value="1"/>
</dbReference>